<feature type="compositionally biased region" description="Low complexity" evidence="4">
    <location>
        <begin position="177"/>
        <end position="194"/>
    </location>
</feature>
<dbReference type="PROSITE" id="PS00107">
    <property type="entry name" value="PROTEIN_KINASE_ATP"/>
    <property type="match status" value="1"/>
</dbReference>
<reference evidence="6 7" key="1">
    <citation type="submission" date="2016-07" db="EMBL/GenBank/DDBJ databases">
        <title>Pervasive Adenine N6-methylation of Active Genes in Fungi.</title>
        <authorList>
            <consortium name="DOE Joint Genome Institute"/>
            <person name="Mondo S.J."/>
            <person name="Dannebaum R.O."/>
            <person name="Kuo R.C."/>
            <person name="Labutti K."/>
            <person name="Haridas S."/>
            <person name="Kuo A."/>
            <person name="Salamov A."/>
            <person name="Ahrendt S.R."/>
            <person name="Lipzen A."/>
            <person name="Sullivan W."/>
            <person name="Andreopoulos W.B."/>
            <person name="Clum A."/>
            <person name="Lindquist E."/>
            <person name="Daum C."/>
            <person name="Ramamoorthy G.K."/>
            <person name="Gryganskyi A."/>
            <person name="Culley D."/>
            <person name="Magnuson J.K."/>
            <person name="James T.Y."/>
            <person name="O'Malley M.A."/>
            <person name="Stajich J.E."/>
            <person name="Spatafora J.W."/>
            <person name="Visel A."/>
            <person name="Grigoriev I.V."/>
        </authorList>
    </citation>
    <scope>NUCLEOTIDE SEQUENCE [LARGE SCALE GENOMIC DNA]</scope>
    <source>
        <strain evidence="6 7">PL171</strain>
    </source>
</reference>
<evidence type="ECO:0000259" key="5">
    <source>
        <dbReference type="PROSITE" id="PS50011"/>
    </source>
</evidence>
<evidence type="ECO:0000256" key="3">
    <source>
        <dbReference type="PROSITE-ProRule" id="PRU10141"/>
    </source>
</evidence>
<feature type="compositionally biased region" description="Low complexity" evidence="4">
    <location>
        <begin position="119"/>
        <end position="138"/>
    </location>
</feature>
<dbReference type="InterPro" id="IPR011009">
    <property type="entry name" value="Kinase-like_dom_sf"/>
</dbReference>
<proteinExistence type="predicted"/>
<dbReference type="CDD" id="cd14008">
    <property type="entry name" value="STKc_LKB1_CaMKK"/>
    <property type="match status" value="1"/>
</dbReference>
<dbReference type="GO" id="GO:0035556">
    <property type="term" value="P:intracellular signal transduction"/>
    <property type="evidence" value="ECO:0007669"/>
    <property type="project" value="TreeGrafter"/>
</dbReference>
<sequence>MSDTTAPTAAMGRAPGLASSPTTPSAPAPAHLASTPSTPRKAASIPLPQTPPSISSRSPSVRLNPHQARRMATSSSPTSSSPSSPLRNNAPPPPWSPASSKSSSSRGNWVAKLTQSIQSMSLPSSPAISRSSSPMRSATPDAPRHFQGSRNLHQQLRHQQQQQSQSAAIPPPHSRFNSLNPLSPSALAARLSPAKVSSPKKQLRLRSPSEGYQQHPHMSSRRSGSPAASIRSASPHSLRCPSPVKETFLVRKSSVESPRLMASSPVDMCSGELSSLNLHDVRRHSTPGLVTPPSALVDQPDAGSLLINQYLILDEIGAGSYGKVVRVYNVEDENEYACKIISKSRLKRRFRLKAVCSADSNGYKHDIRHEVAVFKKLSLGHPNVTSLLEVLDDEDEDNLYMVFELCARPIMSLTMGERVEPFPEDQAWKYFRDVVLGLEYLHSQRVIHCDLKPENILLTHDDRAQISDFGIAHMCSDDTSVDDHMPIRTASPAFTPPECCDPSAVQIHGRALDVWCLGVTLYCLTHGHTPFEAPHLMELYQVIANEEPEFDQVGISSELKSLLAGLLEKDPAKRIVLHDVMQDAWVTRGGIEPLRQLQLECDVGTEPTEEDMDAAVVKVGAGLFSRLWSKLRNGVIRKSSSASSASSLGSARGRGLPIFGASAGGLADENRTAVSLADREAAWRNPGVYASGAGEPGSTWTVMEEAGEEHEDGASEPGVLKRGDGKGGVKDSAWTVNGSRSGSRTLSPSLSSSPSTSASPTGLATSVADVLAQQQQLQPRQEQEAS</sequence>
<dbReference type="InterPro" id="IPR017441">
    <property type="entry name" value="Protein_kinase_ATP_BS"/>
</dbReference>
<dbReference type="GO" id="GO:0005737">
    <property type="term" value="C:cytoplasm"/>
    <property type="evidence" value="ECO:0007669"/>
    <property type="project" value="TreeGrafter"/>
</dbReference>
<gene>
    <name evidence="6" type="ORF">BCR44DRAFT_55843</name>
</gene>
<feature type="compositionally biased region" description="Basic and acidic residues" evidence="4">
    <location>
        <begin position="719"/>
        <end position="729"/>
    </location>
</feature>
<dbReference type="InterPro" id="IPR008271">
    <property type="entry name" value="Ser/Thr_kinase_AS"/>
</dbReference>
<feature type="region of interest" description="Disordered" evidence="4">
    <location>
        <begin position="705"/>
        <end position="765"/>
    </location>
</feature>
<keyword evidence="6" id="KW-0418">Kinase</keyword>
<keyword evidence="6" id="KW-0808">Transferase</keyword>
<dbReference type="PANTHER" id="PTHR24346">
    <property type="entry name" value="MAP/MICROTUBULE AFFINITY-REGULATING KINASE"/>
    <property type="match status" value="1"/>
</dbReference>
<dbReference type="GO" id="GO:0005524">
    <property type="term" value="F:ATP binding"/>
    <property type="evidence" value="ECO:0007669"/>
    <property type="project" value="UniProtKB-UniRule"/>
</dbReference>
<dbReference type="AlphaFoldDB" id="A0A1Y2I3B9"/>
<dbReference type="PROSITE" id="PS50011">
    <property type="entry name" value="PROTEIN_KINASE_DOM"/>
    <property type="match status" value="1"/>
</dbReference>
<keyword evidence="1 3" id="KW-0547">Nucleotide-binding</keyword>
<feature type="binding site" evidence="3">
    <location>
        <position position="339"/>
    </location>
    <ligand>
        <name>ATP</name>
        <dbReference type="ChEBI" id="CHEBI:30616"/>
    </ligand>
</feature>
<feature type="compositionally biased region" description="Low complexity" evidence="4">
    <location>
        <begin position="14"/>
        <end position="39"/>
    </location>
</feature>
<accession>A0A1Y2I3B9</accession>
<protein>
    <submittedName>
        <fullName evidence="6">Kinase-like domain-containing protein</fullName>
    </submittedName>
</protein>
<evidence type="ECO:0000256" key="2">
    <source>
        <dbReference type="ARBA" id="ARBA00022840"/>
    </source>
</evidence>
<feature type="compositionally biased region" description="Low complexity" evidence="4">
    <location>
        <begin position="74"/>
        <end position="89"/>
    </location>
</feature>
<dbReference type="PANTHER" id="PTHR24346:SF77">
    <property type="entry name" value="SERINE THREONINE PROTEIN KINASE"/>
    <property type="match status" value="1"/>
</dbReference>
<dbReference type="SUPFAM" id="SSF56112">
    <property type="entry name" value="Protein kinase-like (PK-like)"/>
    <property type="match status" value="1"/>
</dbReference>
<dbReference type="Gene3D" id="1.10.510.10">
    <property type="entry name" value="Transferase(Phosphotransferase) domain 1"/>
    <property type="match status" value="1"/>
</dbReference>
<dbReference type="SMART" id="SM00220">
    <property type="entry name" value="S_TKc"/>
    <property type="match status" value="1"/>
</dbReference>
<feature type="domain" description="Protein kinase" evidence="5">
    <location>
        <begin position="310"/>
        <end position="586"/>
    </location>
</feature>
<evidence type="ECO:0000313" key="7">
    <source>
        <dbReference type="Proteomes" id="UP000193411"/>
    </source>
</evidence>
<evidence type="ECO:0000256" key="1">
    <source>
        <dbReference type="ARBA" id="ARBA00022741"/>
    </source>
</evidence>
<dbReference type="OrthoDB" id="5574463at2759"/>
<dbReference type="Pfam" id="PF00069">
    <property type="entry name" value="Pkinase"/>
    <property type="match status" value="1"/>
</dbReference>
<organism evidence="6 7">
    <name type="scientific">Catenaria anguillulae PL171</name>
    <dbReference type="NCBI Taxonomy" id="765915"/>
    <lineage>
        <taxon>Eukaryota</taxon>
        <taxon>Fungi</taxon>
        <taxon>Fungi incertae sedis</taxon>
        <taxon>Blastocladiomycota</taxon>
        <taxon>Blastocladiomycetes</taxon>
        <taxon>Blastocladiales</taxon>
        <taxon>Catenariaceae</taxon>
        <taxon>Catenaria</taxon>
    </lineage>
</organism>
<keyword evidence="7" id="KW-1185">Reference proteome</keyword>
<dbReference type="Gene3D" id="3.30.200.20">
    <property type="entry name" value="Phosphorylase Kinase, domain 1"/>
    <property type="match status" value="1"/>
</dbReference>
<feature type="region of interest" description="Disordered" evidence="4">
    <location>
        <begin position="1"/>
        <end position="241"/>
    </location>
</feature>
<dbReference type="STRING" id="765915.A0A1Y2I3B9"/>
<dbReference type="InterPro" id="IPR000719">
    <property type="entry name" value="Prot_kinase_dom"/>
</dbReference>
<dbReference type="EMBL" id="MCFL01000001">
    <property type="protein sequence ID" value="ORZ41347.1"/>
    <property type="molecule type" value="Genomic_DNA"/>
</dbReference>
<comment type="caution">
    <text evidence="6">The sequence shown here is derived from an EMBL/GenBank/DDBJ whole genome shotgun (WGS) entry which is preliminary data.</text>
</comment>
<name>A0A1Y2I3B9_9FUNG</name>
<evidence type="ECO:0000256" key="4">
    <source>
        <dbReference type="SAM" id="MobiDB-lite"/>
    </source>
</evidence>
<keyword evidence="2 3" id="KW-0067">ATP-binding</keyword>
<feature type="compositionally biased region" description="Low complexity" evidence="4">
    <location>
        <begin position="738"/>
        <end position="765"/>
    </location>
</feature>
<dbReference type="Proteomes" id="UP000193411">
    <property type="component" value="Unassembled WGS sequence"/>
</dbReference>
<dbReference type="GO" id="GO:0004674">
    <property type="term" value="F:protein serine/threonine kinase activity"/>
    <property type="evidence" value="ECO:0007669"/>
    <property type="project" value="TreeGrafter"/>
</dbReference>
<feature type="compositionally biased region" description="Low complexity" evidence="4">
    <location>
        <begin position="152"/>
        <end position="166"/>
    </location>
</feature>
<evidence type="ECO:0000313" key="6">
    <source>
        <dbReference type="EMBL" id="ORZ41347.1"/>
    </source>
</evidence>
<dbReference type="PROSITE" id="PS00108">
    <property type="entry name" value="PROTEIN_KINASE_ST"/>
    <property type="match status" value="1"/>
</dbReference>